<dbReference type="SUPFAM" id="SSF103473">
    <property type="entry name" value="MFS general substrate transporter"/>
    <property type="match status" value="1"/>
</dbReference>
<feature type="transmembrane region" description="Helical" evidence="6">
    <location>
        <begin position="101"/>
        <end position="123"/>
    </location>
</feature>
<proteinExistence type="predicted"/>
<feature type="transmembrane region" description="Helical" evidence="6">
    <location>
        <begin position="182"/>
        <end position="205"/>
    </location>
</feature>
<comment type="subcellular location">
    <subcellularLocation>
        <location evidence="1">Cell membrane</location>
        <topology evidence="1">Multi-pass membrane protein</topology>
    </subcellularLocation>
</comment>
<dbReference type="Proteomes" id="UP000242700">
    <property type="component" value="Unassembled WGS sequence"/>
</dbReference>
<feature type="transmembrane region" description="Helical" evidence="6">
    <location>
        <begin position="73"/>
        <end position="95"/>
    </location>
</feature>
<feature type="domain" description="Major facilitator superfamily (MFS) profile" evidence="7">
    <location>
        <begin position="1"/>
        <end position="332"/>
    </location>
</feature>
<evidence type="ECO:0000256" key="6">
    <source>
        <dbReference type="SAM" id="Phobius"/>
    </source>
</evidence>
<protein>
    <submittedName>
        <fullName evidence="8">Predicted arabinose efflux permease, MFS family</fullName>
    </submittedName>
</protein>
<feature type="transmembrane region" description="Helical" evidence="6">
    <location>
        <begin position="40"/>
        <end position="61"/>
    </location>
</feature>
<evidence type="ECO:0000256" key="3">
    <source>
        <dbReference type="ARBA" id="ARBA00022692"/>
    </source>
</evidence>
<dbReference type="Pfam" id="PF07690">
    <property type="entry name" value="MFS_1"/>
    <property type="match status" value="1"/>
</dbReference>
<name>A0A1G9C7J8_9STAP</name>
<keyword evidence="3 6" id="KW-0812">Transmembrane</keyword>
<feature type="transmembrane region" description="Helical" evidence="6">
    <location>
        <begin position="154"/>
        <end position="176"/>
    </location>
</feature>
<evidence type="ECO:0000256" key="1">
    <source>
        <dbReference type="ARBA" id="ARBA00004651"/>
    </source>
</evidence>
<dbReference type="PANTHER" id="PTHR42910">
    <property type="entry name" value="TRANSPORTER SCO4007-RELATED"/>
    <property type="match status" value="1"/>
</dbReference>
<dbReference type="InterPro" id="IPR020846">
    <property type="entry name" value="MFS_dom"/>
</dbReference>
<reference evidence="9" key="1">
    <citation type="submission" date="2016-10" db="EMBL/GenBank/DDBJ databases">
        <authorList>
            <person name="Varghese N."/>
            <person name="Submissions S."/>
        </authorList>
    </citation>
    <scope>NUCLEOTIDE SEQUENCE [LARGE SCALE GENOMIC DNA]</scope>
    <source>
        <strain evidence="9">CGMCC 1.8911</strain>
    </source>
</reference>
<evidence type="ECO:0000259" key="7">
    <source>
        <dbReference type="PROSITE" id="PS50850"/>
    </source>
</evidence>
<feature type="transmembrane region" description="Helical" evidence="6">
    <location>
        <begin position="16"/>
        <end position="34"/>
    </location>
</feature>
<gene>
    <name evidence="8" type="ORF">SAMN05216187_10944</name>
</gene>
<organism evidence="8 9">
    <name type="scientific">Jeotgalicoccus aerolatus</name>
    <dbReference type="NCBI Taxonomy" id="709510"/>
    <lineage>
        <taxon>Bacteria</taxon>
        <taxon>Bacillati</taxon>
        <taxon>Bacillota</taxon>
        <taxon>Bacilli</taxon>
        <taxon>Bacillales</taxon>
        <taxon>Staphylococcaceae</taxon>
        <taxon>Jeotgalicoccus</taxon>
    </lineage>
</organism>
<evidence type="ECO:0000313" key="8">
    <source>
        <dbReference type="EMBL" id="SDK47648.1"/>
    </source>
</evidence>
<feature type="transmembrane region" description="Helical" evidence="6">
    <location>
        <begin position="212"/>
        <end position="232"/>
    </location>
</feature>
<evidence type="ECO:0000256" key="2">
    <source>
        <dbReference type="ARBA" id="ARBA00022448"/>
    </source>
</evidence>
<sequence>MFTFIPLGDIYEKKKLILSLLFAVGLALIFLATAQNLYSVYIASFMVGFTTVSPQIIVPFAAELASPYQRGKVIGSVMSGLLIGILLAIAVAGFIGELFSWRVMFGFASLLMFLLTYVLYRYLPTLKPKVKLSYLELLRSIKKLIVQERTLREAALISALMFGSFSAFWTTLTFFLEGPHYQYGSSMVGVFSLIGVVGVVTTSVVGKLSDRFSSQMIVGLMTVIVLLSYVLFGLFGTWHLGLIIGIVLLDLGYQGTHISNQTRIYSLSAEAKGRLNTVYMVSSFIGGALGSAVGVAAWERWGWLGICVIGGSMATVAFLVWLWHYLLKQKRTR</sequence>
<dbReference type="PROSITE" id="PS50850">
    <property type="entry name" value="MFS"/>
    <property type="match status" value="1"/>
</dbReference>
<evidence type="ECO:0000313" key="9">
    <source>
        <dbReference type="Proteomes" id="UP000242700"/>
    </source>
</evidence>
<dbReference type="GO" id="GO:0005886">
    <property type="term" value="C:plasma membrane"/>
    <property type="evidence" value="ECO:0007669"/>
    <property type="project" value="UniProtKB-SubCell"/>
</dbReference>
<feature type="transmembrane region" description="Helical" evidence="6">
    <location>
        <begin position="277"/>
        <end position="297"/>
    </location>
</feature>
<dbReference type="PANTHER" id="PTHR42910:SF1">
    <property type="entry name" value="MAJOR FACILITATOR SUPERFAMILY (MFS) PROFILE DOMAIN-CONTAINING PROTEIN"/>
    <property type="match status" value="1"/>
</dbReference>
<feature type="transmembrane region" description="Helical" evidence="6">
    <location>
        <begin position="303"/>
        <end position="327"/>
    </location>
</feature>
<dbReference type="InterPro" id="IPR011701">
    <property type="entry name" value="MFS"/>
</dbReference>
<dbReference type="GO" id="GO:0022857">
    <property type="term" value="F:transmembrane transporter activity"/>
    <property type="evidence" value="ECO:0007669"/>
    <property type="project" value="InterPro"/>
</dbReference>
<keyword evidence="5 6" id="KW-0472">Membrane</keyword>
<evidence type="ECO:0000256" key="5">
    <source>
        <dbReference type="ARBA" id="ARBA00023136"/>
    </source>
</evidence>
<dbReference type="InterPro" id="IPR036259">
    <property type="entry name" value="MFS_trans_sf"/>
</dbReference>
<keyword evidence="2" id="KW-0813">Transport</keyword>
<dbReference type="RefSeq" id="WP_218122157.1">
    <property type="nucleotide sequence ID" value="NZ_FNFI01000009.1"/>
</dbReference>
<accession>A0A1G9C7J8</accession>
<evidence type="ECO:0000256" key="4">
    <source>
        <dbReference type="ARBA" id="ARBA00022989"/>
    </source>
</evidence>
<keyword evidence="4 6" id="KW-1133">Transmembrane helix</keyword>
<dbReference type="AlphaFoldDB" id="A0A1G9C7J8"/>
<dbReference type="CDD" id="cd17324">
    <property type="entry name" value="MFS_NepI_like"/>
    <property type="match status" value="1"/>
</dbReference>
<dbReference type="EMBL" id="FNFI01000009">
    <property type="protein sequence ID" value="SDK47648.1"/>
    <property type="molecule type" value="Genomic_DNA"/>
</dbReference>
<dbReference type="Gene3D" id="1.20.1250.20">
    <property type="entry name" value="MFS general substrate transporter like domains"/>
    <property type="match status" value="1"/>
</dbReference>